<proteinExistence type="predicted"/>
<dbReference type="GO" id="GO:0000272">
    <property type="term" value="P:polysaccharide catabolic process"/>
    <property type="evidence" value="ECO:0007669"/>
    <property type="project" value="InterPro"/>
</dbReference>
<dbReference type="PANTHER" id="PTHR34142:SF1">
    <property type="entry name" value="GLYCOSIDE HYDROLASE FAMILY 5 DOMAIN-CONTAINING PROTEIN"/>
    <property type="match status" value="1"/>
</dbReference>
<dbReference type="SUPFAM" id="SSF49785">
    <property type="entry name" value="Galactose-binding domain-like"/>
    <property type="match status" value="1"/>
</dbReference>
<feature type="compositionally biased region" description="Low complexity" evidence="3">
    <location>
        <begin position="891"/>
        <end position="928"/>
    </location>
</feature>
<feature type="region of interest" description="Disordered" evidence="3">
    <location>
        <begin position="562"/>
        <end position="642"/>
    </location>
</feature>
<keyword evidence="1" id="KW-0378">Hydrolase</keyword>
<evidence type="ECO:0000256" key="4">
    <source>
        <dbReference type="SAM" id="SignalP"/>
    </source>
</evidence>
<protein>
    <submittedName>
        <fullName evidence="6">Putative endoglucanase</fullName>
    </submittedName>
</protein>
<keyword evidence="4" id="KW-0732">Signal</keyword>
<evidence type="ECO:0000256" key="2">
    <source>
        <dbReference type="ARBA" id="ARBA00023295"/>
    </source>
</evidence>
<sequence>MRKIALLIAALLAASAFGRVGPVSQYGQLMAGKNSSNKGQIYGSCKGISDGNEVAVQGMSLFWSISSDVGSPFWTADIVNGLVQNQNIQIVRAPMGVDEDWGSGNYFSKEGYYQGLMNTVVQAAIDNDIYVIVDYHSHKASDNLDNARKFFGYMAQKWGGYDNVIFEVFNEPTTQSWGTIKNYADSVVKTIRQYSDNLILVGSRSWDQYPSDAIGNEVSDPKKNVAYTFHFYAGSHSTGNEGANAVRAMNSGLSVFVSEWGTVNADGNGAVSGNSSTWLSWMRDHKLSGANWAVSNKNEGASYFNGSAWNYSGSGDWVNSNVFATLPKTYSACSGTTPVSSSSVASSSSFVQPAGTTDFIDDMEDGDRFAVTGGEWYAYTDAGDNGASTITNAVGANGYDVVIGGSSAGNGSAYVAGLTGVRLSKGDNKYDPYVALGVSLNEAQTAYDLSACSEISYMYKGAAHNFKAEDTAVKDYGYHQITKAASDSWTTVTIPWSMLTQESWANDVTLSKKRIAHFTWEIKGSQPSMNYLYVDNVRCKGMAIPVPSSSSVKSSSSIASSSSSLTSSSVAPSSSSAVPSSSSVQSSSSVAPSSSSVPPSSSSVKSSSSVASSSSVKSSSSIASSSSVKSSSSSLSSSSAMSSSSEPVVITGELKQTVVQGGVFQPVIFSNVNKGYRQTQNIYYLNVSHSGEVLVVDGTVPLSASVGVSTENIYVDGTVYTIEITVVAAVSSSSEQPGSSAVESSSSAESSSSVSTEWAGNAQLTNASDNGVTIGSTNDWVSERVITKNLGEIIAKEMYTLSFDVTLLHNTMDVDVSLGGQCNQTLSLSASAGDLKYSCTFVAKNDGDAVLTLTMPGSRWEQVLVANLSLRNGMEPELSSSSVVVESSSSVVESSSSRPQSSSSSKPHSSSSSQPSSSEEESSSSAESDGTLLMVESSANPLGMALDGRLLHVSGASLVAVDVFDMQGRPVVSFRNVSGAVNLGAIRQGGYVVRVRSGSFSLVRRVTVK</sequence>
<dbReference type="PROSITE" id="PS00659">
    <property type="entry name" value="GLYCOSYL_HYDROL_F5"/>
    <property type="match status" value="1"/>
</dbReference>
<dbReference type="GO" id="GO:0004553">
    <property type="term" value="F:hydrolase activity, hydrolyzing O-glycosyl compounds"/>
    <property type="evidence" value="ECO:0007669"/>
    <property type="project" value="InterPro"/>
</dbReference>
<evidence type="ECO:0000256" key="3">
    <source>
        <dbReference type="SAM" id="MobiDB-lite"/>
    </source>
</evidence>
<feature type="chain" id="PRO_5002107635" evidence="4">
    <location>
        <begin position="19"/>
        <end position="1009"/>
    </location>
</feature>
<dbReference type="Pfam" id="PF00150">
    <property type="entry name" value="Cellulase"/>
    <property type="match status" value="1"/>
</dbReference>
<dbReference type="InterPro" id="IPR018087">
    <property type="entry name" value="Glyco_hydro_5_CS"/>
</dbReference>
<dbReference type="InterPro" id="IPR008979">
    <property type="entry name" value="Galactose-bd-like_sf"/>
</dbReference>
<dbReference type="SUPFAM" id="SSF51445">
    <property type="entry name" value="(Trans)glycosidases"/>
    <property type="match status" value="1"/>
</dbReference>
<evidence type="ECO:0000259" key="5">
    <source>
        <dbReference type="Pfam" id="PF00150"/>
    </source>
</evidence>
<dbReference type="Gene3D" id="3.20.20.80">
    <property type="entry name" value="Glycosidases"/>
    <property type="match status" value="1"/>
</dbReference>
<dbReference type="PANTHER" id="PTHR34142">
    <property type="entry name" value="ENDO-BETA-1,4-GLUCANASE A"/>
    <property type="match status" value="1"/>
</dbReference>
<keyword evidence="2" id="KW-0326">Glycosidase</keyword>
<name>A0A0B4N170_9BACT</name>
<evidence type="ECO:0000313" key="6">
    <source>
        <dbReference type="EMBL" id="AIF26172.1"/>
    </source>
</evidence>
<dbReference type="InterPro" id="IPR001547">
    <property type="entry name" value="Glyco_hydro_5"/>
</dbReference>
<feature type="signal peptide" evidence="4">
    <location>
        <begin position="1"/>
        <end position="18"/>
    </location>
</feature>
<organism evidence="6">
    <name type="scientific">uncultured bacterium Ad_143_D13_contig1</name>
    <dbReference type="NCBI Taxonomy" id="1489306"/>
    <lineage>
        <taxon>Bacteria</taxon>
        <taxon>environmental samples</taxon>
    </lineage>
</organism>
<dbReference type="EMBL" id="KJ631398">
    <property type="protein sequence ID" value="AIF26172.1"/>
    <property type="molecule type" value="Genomic_DNA"/>
</dbReference>
<feature type="region of interest" description="Disordered" evidence="3">
    <location>
        <begin position="891"/>
        <end position="929"/>
    </location>
</feature>
<dbReference type="AlphaFoldDB" id="A0A0B4N170"/>
<feature type="domain" description="Glycoside hydrolase family 5" evidence="5">
    <location>
        <begin position="50"/>
        <end position="298"/>
    </location>
</feature>
<evidence type="ECO:0000256" key="1">
    <source>
        <dbReference type="ARBA" id="ARBA00022801"/>
    </source>
</evidence>
<accession>A0A0B4N170</accession>
<reference evidence="6" key="1">
    <citation type="submission" date="2014-03" db="EMBL/GenBank/DDBJ databases">
        <title>A sequence of cellulolytic fosmid clone of goat rumen metagenome.</title>
        <authorList>
            <person name="Lee K.-T."/>
            <person name="Kim J.-Y."/>
            <person name="Kim Y.-J."/>
            <person name="Ahn J.-H."/>
            <person name="Park M.-N."/>
            <person name="Kim J.-H."/>
            <person name="Kim T.-H."/>
        </authorList>
    </citation>
    <scope>NUCLEOTIDE SEQUENCE</scope>
</reference>
<dbReference type="InterPro" id="IPR017853">
    <property type="entry name" value="GH"/>
</dbReference>